<gene>
    <name evidence="1" type="ORF">DERP_006622</name>
</gene>
<dbReference type="EMBL" id="NJHN03000129">
    <property type="protein sequence ID" value="KAH9412658.1"/>
    <property type="molecule type" value="Genomic_DNA"/>
</dbReference>
<sequence length="66" mass="7445">MITFYHTKLSIYRKITKNNVELKINSADNSANDSMSCSSIKLIKVTKLSIFIQNPIKIAAKITNDI</sequence>
<evidence type="ECO:0000313" key="1">
    <source>
        <dbReference type="EMBL" id="KAH9412658.1"/>
    </source>
</evidence>
<reference evidence="1 2" key="2">
    <citation type="journal article" date="2022" name="Mol. Biol. Evol.">
        <title>Comparative Genomics Reveals Insights into the Divergent Evolution of Astigmatic Mites and Household Pest Adaptations.</title>
        <authorList>
            <person name="Xiong Q."/>
            <person name="Wan A.T."/>
            <person name="Liu X."/>
            <person name="Fung C.S."/>
            <person name="Xiao X."/>
            <person name="Malainual N."/>
            <person name="Hou J."/>
            <person name="Wang L."/>
            <person name="Wang M."/>
            <person name="Yang K.Y."/>
            <person name="Cui Y."/>
            <person name="Leung E.L."/>
            <person name="Nong W."/>
            <person name="Shin S.K."/>
            <person name="Au S.W."/>
            <person name="Jeong K.Y."/>
            <person name="Chew F.T."/>
            <person name="Hui J.H."/>
            <person name="Leung T.F."/>
            <person name="Tungtrongchitr A."/>
            <person name="Zhong N."/>
            <person name="Liu Z."/>
            <person name="Tsui S.K."/>
        </authorList>
    </citation>
    <scope>NUCLEOTIDE SEQUENCE [LARGE SCALE GENOMIC DNA]</scope>
    <source>
        <strain evidence="1">Derp</strain>
    </source>
</reference>
<evidence type="ECO:0000313" key="2">
    <source>
        <dbReference type="Proteomes" id="UP000887458"/>
    </source>
</evidence>
<proteinExistence type="predicted"/>
<dbReference type="Proteomes" id="UP000887458">
    <property type="component" value="Unassembled WGS sequence"/>
</dbReference>
<organism evidence="1 2">
    <name type="scientific">Dermatophagoides pteronyssinus</name>
    <name type="common">European house dust mite</name>
    <dbReference type="NCBI Taxonomy" id="6956"/>
    <lineage>
        <taxon>Eukaryota</taxon>
        <taxon>Metazoa</taxon>
        <taxon>Ecdysozoa</taxon>
        <taxon>Arthropoda</taxon>
        <taxon>Chelicerata</taxon>
        <taxon>Arachnida</taxon>
        <taxon>Acari</taxon>
        <taxon>Acariformes</taxon>
        <taxon>Sarcoptiformes</taxon>
        <taxon>Astigmata</taxon>
        <taxon>Psoroptidia</taxon>
        <taxon>Analgoidea</taxon>
        <taxon>Pyroglyphidae</taxon>
        <taxon>Dermatophagoidinae</taxon>
        <taxon>Dermatophagoides</taxon>
    </lineage>
</organism>
<reference evidence="1 2" key="1">
    <citation type="journal article" date="2018" name="J. Allergy Clin. Immunol.">
        <title>High-quality assembly of Dermatophagoides pteronyssinus genome and transcriptome reveals a wide range of novel allergens.</title>
        <authorList>
            <person name="Liu X.Y."/>
            <person name="Yang K.Y."/>
            <person name="Wang M.Q."/>
            <person name="Kwok J.S."/>
            <person name="Zeng X."/>
            <person name="Yang Z."/>
            <person name="Xiao X.J."/>
            <person name="Lau C.P."/>
            <person name="Li Y."/>
            <person name="Huang Z.M."/>
            <person name="Ba J.G."/>
            <person name="Yim A.K."/>
            <person name="Ouyang C.Y."/>
            <person name="Ngai S.M."/>
            <person name="Chan T.F."/>
            <person name="Leung E.L."/>
            <person name="Liu L."/>
            <person name="Liu Z.G."/>
            <person name="Tsui S.K."/>
        </authorList>
    </citation>
    <scope>NUCLEOTIDE SEQUENCE [LARGE SCALE GENOMIC DNA]</scope>
    <source>
        <strain evidence="1">Derp</strain>
    </source>
</reference>
<keyword evidence="2" id="KW-1185">Reference proteome</keyword>
<protein>
    <submittedName>
        <fullName evidence="1">Uncharacterized protein</fullName>
    </submittedName>
</protein>
<accession>A0ABQ8IQR4</accession>
<comment type="caution">
    <text evidence="1">The sequence shown here is derived from an EMBL/GenBank/DDBJ whole genome shotgun (WGS) entry which is preliminary data.</text>
</comment>
<name>A0ABQ8IQR4_DERPT</name>